<feature type="region of interest" description="Disordered" evidence="1">
    <location>
        <begin position="643"/>
        <end position="669"/>
    </location>
</feature>
<organism evidence="3 4">
    <name type="scientific">Pyrolobus fumarii (strain DSM 11204 / 1A)</name>
    <dbReference type="NCBI Taxonomy" id="694429"/>
    <lineage>
        <taxon>Archaea</taxon>
        <taxon>Thermoproteota</taxon>
        <taxon>Thermoprotei</taxon>
        <taxon>Desulfurococcales</taxon>
        <taxon>Pyrodictiaceae</taxon>
        <taxon>Pyrolobus</taxon>
    </lineage>
</organism>
<evidence type="ECO:0000256" key="1">
    <source>
        <dbReference type="SAM" id="MobiDB-lite"/>
    </source>
</evidence>
<gene>
    <name evidence="3" type="ordered locus">Pyrfu_1269</name>
</gene>
<dbReference type="Proteomes" id="UP000001037">
    <property type="component" value="Chromosome"/>
</dbReference>
<dbReference type="InterPro" id="IPR002500">
    <property type="entry name" value="PAPS_reduct_dom"/>
</dbReference>
<dbReference type="GeneID" id="11138452"/>
<dbReference type="InParanoid" id="G0EGA3"/>
<reference evidence="3 4" key="1">
    <citation type="journal article" date="2011" name="Stand. Genomic Sci.">
        <title>Complete genome sequence of the hyperthermophilic chemolithoautotroph Pyrolobus fumarii type strain (1A).</title>
        <authorList>
            <person name="Anderson I."/>
            <person name="Goker M."/>
            <person name="Nolan M."/>
            <person name="Lucas S."/>
            <person name="Hammon N."/>
            <person name="Deshpande S."/>
            <person name="Cheng J.F."/>
            <person name="Tapia R."/>
            <person name="Han C."/>
            <person name="Goodwin L."/>
            <person name="Pitluck S."/>
            <person name="Huntemann M."/>
            <person name="Liolios K."/>
            <person name="Ivanova N."/>
            <person name="Pagani I."/>
            <person name="Mavromatis K."/>
            <person name="Ovchinikova G."/>
            <person name="Pati A."/>
            <person name="Chen A."/>
            <person name="Palaniappan K."/>
            <person name="Land M."/>
            <person name="Hauser L."/>
            <person name="Brambilla E.M."/>
            <person name="Huber H."/>
            <person name="Yasawong M."/>
            <person name="Rohde M."/>
            <person name="Spring S."/>
            <person name="Abt B."/>
            <person name="Sikorski J."/>
            <person name="Wirth R."/>
            <person name="Detter J.C."/>
            <person name="Woyke T."/>
            <person name="Bristow J."/>
            <person name="Eisen J.A."/>
            <person name="Markowitz V."/>
            <person name="Hugenholtz P."/>
            <person name="Kyrpides N.C."/>
            <person name="Klenk H.P."/>
            <person name="Lapidus A."/>
        </authorList>
    </citation>
    <scope>NUCLEOTIDE SEQUENCE [LARGE SCALE GENOMIC DNA]</scope>
    <source>
        <strain evidence="4">DSM 11204 / 1A</strain>
    </source>
</reference>
<dbReference type="PANTHER" id="PTHR43196:SF2">
    <property type="entry name" value="PHOSPHOADENOSINE PHOSPHOSULFATE REDUCTASE"/>
    <property type="match status" value="1"/>
</dbReference>
<dbReference type="OrthoDB" id="14887at2157"/>
<dbReference type="Gene3D" id="3.40.50.620">
    <property type="entry name" value="HUPs"/>
    <property type="match status" value="1"/>
</dbReference>
<evidence type="ECO:0000313" key="4">
    <source>
        <dbReference type="Proteomes" id="UP000001037"/>
    </source>
</evidence>
<evidence type="ECO:0000313" key="3">
    <source>
        <dbReference type="EMBL" id="AEM39128.1"/>
    </source>
</evidence>
<feature type="domain" description="4Fe-4S ferredoxin-type" evidence="2">
    <location>
        <begin position="582"/>
        <end position="606"/>
    </location>
</feature>
<dbReference type="InterPro" id="IPR017900">
    <property type="entry name" value="4Fe4S_Fe_S_CS"/>
</dbReference>
<dbReference type="EMBL" id="CP002838">
    <property type="protein sequence ID" value="AEM39128.1"/>
    <property type="molecule type" value="Genomic_DNA"/>
</dbReference>
<keyword evidence="4" id="KW-1185">Reference proteome</keyword>
<dbReference type="AlphaFoldDB" id="G0EGA3"/>
<dbReference type="SUPFAM" id="SSF52402">
    <property type="entry name" value="Adenine nucleotide alpha hydrolases-like"/>
    <property type="match status" value="1"/>
</dbReference>
<proteinExistence type="predicted"/>
<dbReference type="SUPFAM" id="SSF54862">
    <property type="entry name" value="4Fe-4S ferredoxins"/>
    <property type="match status" value="1"/>
</dbReference>
<protein>
    <submittedName>
        <fullName evidence="3">Phosphoadenosine phosphosulfate reductase</fullName>
    </submittedName>
</protein>
<dbReference type="Gene3D" id="3.30.70.20">
    <property type="match status" value="1"/>
</dbReference>
<name>G0EGA3_PYRF1</name>
<dbReference type="InterPro" id="IPR017896">
    <property type="entry name" value="4Fe4S_Fe-S-bd"/>
</dbReference>
<dbReference type="GO" id="GO:0016491">
    <property type="term" value="F:oxidoreductase activity"/>
    <property type="evidence" value="ECO:0007669"/>
    <property type="project" value="UniProtKB-ARBA"/>
</dbReference>
<dbReference type="PANTHER" id="PTHR43196">
    <property type="entry name" value="SULFATE ADENYLYLTRANSFERASE SUBUNIT 2"/>
    <property type="match status" value="1"/>
</dbReference>
<dbReference type="eggNOG" id="arCOG00958">
    <property type="taxonomic scope" value="Archaea"/>
</dbReference>
<feature type="domain" description="4Fe-4S ferredoxin-type" evidence="2">
    <location>
        <begin position="608"/>
        <end position="638"/>
    </location>
</feature>
<feature type="compositionally biased region" description="Polar residues" evidence="1">
    <location>
        <begin position="644"/>
        <end position="657"/>
    </location>
</feature>
<dbReference type="InterPro" id="IPR050128">
    <property type="entry name" value="Sulfate_adenylyltrnsfr_sub2"/>
</dbReference>
<dbReference type="STRING" id="694429.Pyrfu_1269"/>
<dbReference type="RefSeq" id="WP_014026805.1">
    <property type="nucleotide sequence ID" value="NC_015931.1"/>
</dbReference>
<dbReference type="eggNOG" id="arCOG00073">
    <property type="taxonomic scope" value="Archaea"/>
</dbReference>
<dbReference type="InterPro" id="IPR014729">
    <property type="entry name" value="Rossmann-like_a/b/a_fold"/>
</dbReference>
<evidence type="ECO:0000259" key="2">
    <source>
        <dbReference type="PROSITE" id="PS51379"/>
    </source>
</evidence>
<dbReference type="HOGENOM" id="CLU_026622_0_0_2"/>
<feature type="compositionally biased region" description="Basic residues" evidence="1">
    <location>
        <begin position="658"/>
        <end position="669"/>
    </location>
</feature>
<sequence length="669" mass="74994">MARRVTGEAATRLFRSIMRVVWWSEELGVPVFDKGGCRGVCWKLRLTQPGDLRPAFERDVEVTREAIEYSLGGEAAKRLLPGGSLVLLNRVQAIDAADEVIVGGRTIGTRMFDLYRRRWVFKPDYFGAVLLYREGLGPRARSRVPLRPGSVIERSDLRVYEEPREPGLFLVLSDGRRFGVGKLLETGAVRVQKVFDAPPRRALESWEASRATLDDIIEANVEHLEALEEEAVGWLRSVLDRGEPMVALSGGKDSTVAAAIAVEAGVSRGYFFDTGIEFPETVETAERVADALGLELLEISAGDTFWRALEIYGPPARDYRWCCKVVKFGPLERGLRPHVRGSLLTITGQRAFESTARAQAGRLAPSATTGRHGDLVAAPIQHWTSLEVHMYIQWKRLPLNPLYTMGYERVGCYLCPASRLAEIEAVRDTHARLWRRWESALHRFAKRASLPREWVEYGFWRWRFAYPAEIEALAKRLGLNPRELLRRSMLLYATLSIEPTPDGRVARVLHPRTRLDRIDLDAYERLLSATRLRDRASREGDHVRITDEELGVEARVYSDARVEIIGEPRDANKFGAFARRVLAPLYMIGACGGCAVCVSSCPTGAMIAPHTVDTNKCRSCSICVNVCPAGGKLATHAVRLLEESVTSQKRPKTSTGRKTTRKPNKHRGR</sequence>
<dbReference type="PROSITE" id="PS51379">
    <property type="entry name" value="4FE4S_FER_2"/>
    <property type="match status" value="2"/>
</dbReference>
<accession>G0EGA3</accession>
<dbReference type="Pfam" id="PF01507">
    <property type="entry name" value="PAPS_reduct"/>
    <property type="match status" value="1"/>
</dbReference>
<dbReference type="PROSITE" id="PS00198">
    <property type="entry name" value="4FE4S_FER_1"/>
    <property type="match status" value="2"/>
</dbReference>
<dbReference type="KEGG" id="pfm:Pyrfu_1269"/>